<reference evidence="8" key="3">
    <citation type="submission" date="2025-09" db="UniProtKB">
        <authorList>
            <consortium name="Ensembl"/>
        </authorList>
    </citation>
    <scope>IDENTIFICATION</scope>
    <source>
        <strain evidence="8">Brown Norway</strain>
    </source>
</reference>
<dbReference type="PANTHER" id="PTHR23268:SF116">
    <property type="entry name" value="IG-LIKE DOMAIN-CONTAINING PROTEIN"/>
    <property type="match status" value="1"/>
</dbReference>
<dbReference type="InterPro" id="IPR013106">
    <property type="entry name" value="Ig_V-set"/>
</dbReference>
<dbReference type="GO" id="GO:0002250">
    <property type="term" value="P:adaptive immune response"/>
    <property type="evidence" value="ECO:0007669"/>
    <property type="project" value="UniProtKB-KW"/>
</dbReference>
<dbReference type="SMART" id="SM00409">
    <property type="entry name" value="IG"/>
    <property type="match status" value="1"/>
</dbReference>
<dbReference type="Ensembl" id="ENSRNOT00000096498.2">
    <property type="protein sequence ID" value="ENSRNOP00000082489.2"/>
    <property type="gene ID" value="ENSRNOG00000070606.2"/>
</dbReference>
<dbReference type="FunCoup" id="A0A8I5ZU20">
    <property type="interactions" value="402"/>
</dbReference>
<reference evidence="8" key="1">
    <citation type="submission" date="2024-01" db="EMBL/GenBank/DDBJ databases">
        <title>GRCr8: a new rat reference genome assembly contstructed from accurate long reads and long range scaffolding.</title>
        <authorList>
            <person name="Doris P.A."/>
            <person name="Kalbfleisch T."/>
            <person name="Li K."/>
            <person name="Howe K."/>
            <person name="Wood J."/>
        </authorList>
    </citation>
    <scope>NUCLEOTIDE SEQUENCE [LARGE SCALE GENOMIC DNA]</scope>
    <source>
        <strain evidence="8">Brown Norway</strain>
    </source>
</reference>
<proteinExistence type="predicted"/>
<evidence type="ECO:0000256" key="1">
    <source>
        <dbReference type="ARBA" id="ARBA00022729"/>
    </source>
</evidence>
<dbReference type="GO" id="GO:0007166">
    <property type="term" value="P:cell surface receptor signaling pathway"/>
    <property type="evidence" value="ECO:0000318"/>
    <property type="project" value="GO_Central"/>
</dbReference>
<evidence type="ECO:0000256" key="6">
    <source>
        <dbReference type="SAM" id="SignalP"/>
    </source>
</evidence>
<dbReference type="PANTHER" id="PTHR23268">
    <property type="entry name" value="T-CELL RECEPTOR BETA CHAIN"/>
    <property type="match status" value="1"/>
</dbReference>
<keyword evidence="3" id="KW-1064">Adaptive immunity</keyword>
<dbReference type="InterPro" id="IPR036179">
    <property type="entry name" value="Ig-like_dom_sf"/>
</dbReference>
<evidence type="ECO:0000259" key="7">
    <source>
        <dbReference type="PROSITE" id="PS50835"/>
    </source>
</evidence>
<dbReference type="GO" id="GO:0042101">
    <property type="term" value="C:T cell receptor complex"/>
    <property type="evidence" value="ECO:0007669"/>
    <property type="project" value="UniProtKB-KW"/>
</dbReference>
<dbReference type="InterPro" id="IPR007110">
    <property type="entry name" value="Ig-like_dom"/>
</dbReference>
<accession>A0A8I5ZU20</accession>
<evidence type="ECO:0000313" key="8">
    <source>
        <dbReference type="Ensembl" id="ENSRNOP00000082489.2"/>
    </source>
</evidence>
<evidence type="ECO:0000313" key="10">
    <source>
        <dbReference type="RGD" id="150343792"/>
    </source>
</evidence>
<evidence type="ECO:0000256" key="3">
    <source>
        <dbReference type="ARBA" id="ARBA00023130"/>
    </source>
</evidence>
<dbReference type="SUPFAM" id="SSF48726">
    <property type="entry name" value="Immunoglobulin"/>
    <property type="match status" value="1"/>
</dbReference>
<feature type="signal peptide" evidence="6">
    <location>
        <begin position="1"/>
        <end position="31"/>
    </location>
</feature>
<dbReference type="GO" id="GO:0005886">
    <property type="term" value="C:plasma membrane"/>
    <property type="evidence" value="ECO:0000318"/>
    <property type="project" value="GO_Central"/>
</dbReference>
<dbReference type="InterPro" id="IPR003599">
    <property type="entry name" value="Ig_sub"/>
</dbReference>
<dbReference type="RGD" id="150343792">
    <property type="gene designation" value="ENSRNOG00000070606"/>
</dbReference>
<keyword evidence="9" id="KW-1185">Reference proteome</keyword>
<dbReference type="Pfam" id="PF07686">
    <property type="entry name" value="V-set"/>
    <property type="match status" value="1"/>
</dbReference>
<dbReference type="InterPro" id="IPR013783">
    <property type="entry name" value="Ig-like_fold"/>
</dbReference>
<keyword evidence="5" id="KW-1279">T cell receptor</keyword>
<name>A0A8I5ZU20_RAT</name>
<protein>
    <recommendedName>
        <fullName evidence="7">Ig-like domain-containing protein</fullName>
    </recommendedName>
</protein>
<dbReference type="InterPro" id="IPR050413">
    <property type="entry name" value="TCR_beta_variable"/>
</dbReference>
<dbReference type="PROSITE" id="PS50835">
    <property type="entry name" value="IG_LIKE"/>
    <property type="match status" value="1"/>
</dbReference>
<dbReference type="GeneTree" id="ENSGT00940000154542"/>
<dbReference type="SMART" id="SM00406">
    <property type="entry name" value="IGv"/>
    <property type="match status" value="1"/>
</dbReference>
<feature type="chain" id="PRO_5045706156" description="Ig-like domain-containing protein" evidence="6">
    <location>
        <begin position="32"/>
        <end position="157"/>
    </location>
</feature>
<keyword evidence="1 6" id="KW-0732">Signal</keyword>
<organism evidence="8 9">
    <name type="scientific">Rattus norvegicus</name>
    <name type="common">Rat</name>
    <dbReference type="NCBI Taxonomy" id="10116"/>
    <lineage>
        <taxon>Eukaryota</taxon>
        <taxon>Metazoa</taxon>
        <taxon>Chordata</taxon>
        <taxon>Craniata</taxon>
        <taxon>Vertebrata</taxon>
        <taxon>Euteleostomi</taxon>
        <taxon>Mammalia</taxon>
        <taxon>Eutheria</taxon>
        <taxon>Euarchontoglires</taxon>
        <taxon>Glires</taxon>
        <taxon>Rodentia</taxon>
        <taxon>Myomorpha</taxon>
        <taxon>Muroidea</taxon>
        <taxon>Muridae</taxon>
        <taxon>Murinae</taxon>
        <taxon>Rattus</taxon>
    </lineage>
</organism>
<keyword evidence="2" id="KW-0391">Immunity</keyword>
<dbReference type="Gene3D" id="2.60.40.10">
    <property type="entry name" value="Immunoglobulins"/>
    <property type="match status" value="1"/>
</dbReference>
<evidence type="ECO:0000256" key="5">
    <source>
        <dbReference type="ARBA" id="ARBA00043266"/>
    </source>
</evidence>
<dbReference type="AGR" id="RGD:150343792"/>
<gene>
    <name evidence="10" type="primary">ENSRNOG00000070606</name>
</gene>
<dbReference type="Proteomes" id="UP000002494">
    <property type="component" value="Chromosome 4"/>
</dbReference>
<evidence type="ECO:0000313" key="9">
    <source>
        <dbReference type="Proteomes" id="UP000002494"/>
    </source>
</evidence>
<reference evidence="8" key="2">
    <citation type="submission" date="2025-08" db="UniProtKB">
        <authorList>
            <consortium name="Ensembl"/>
        </authorList>
    </citation>
    <scope>IDENTIFICATION</scope>
    <source>
        <strain evidence="8">Brown Norway</strain>
    </source>
</reference>
<sequence length="157" mass="17371">MCNTDLPDSAWGTTLLSWVTLFLLGTKHMEAAVTQSPRNRVAVTGGEVTLSCRQTNNHDYMYWYRQNMGDELRLIHYSYDVNRTEKGDVSSGYKASRPSQEDFSLILESASLSQTAVYFCASSDAQQCMASSPLHIKQIGKTSCLCALGSPCLSKSH</sequence>
<evidence type="ECO:0000256" key="2">
    <source>
        <dbReference type="ARBA" id="ARBA00022859"/>
    </source>
</evidence>
<feature type="domain" description="Ig-like" evidence="7">
    <location>
        <begin position="31"/>
        <end position="131"/>
    </location>
</feature>
<dbReference type="AlphaFoldDB" id="A0A8I5ZU20"/>
<evidence type="ECO:0000256" key="4">
    <source>
        <dbReference type="ARBA" id="ARBA00023319"/>
    </source>
</evidence>
<keyword evidence="4" id="KW-0393">Immunoglobulin domain</keyword>